<dbReference type="SUPFAM" id="SSF55729">
    <property type="entry name" value="Acyl-CoA N-acyltransferases (Nat)"/>
    <property type="match status" value="1"/>
</dbReference>
<accession>A0A932I177</accession>
<feature type="domain" description="BioF2-like acetyltransferase" evidence="1">
    <location>
        <begin position="200"/>
        <end position="346"/>
    </location>
</feature>
<dbReference type="InterPro" id="IPR016181">
    <property type="entry name" value="Acyl_CoA_acyltransferase"/>
</dbReference>
<dbReference type="EMBL" id="JACPUR010000041">
    <property type="protein sequence ID" value="MBI3129495.1"/>
    <property type="molecule type" value="Genomic_DNA"/>
</dbReference>
<dbReference type="Proteomes" id="UP000782312">
    <property type="component" value="Unassembled WGS sequence"/>
</dbReference>
<protein>
    <submittedName>
        <fullName evidence="2">GNAT family N-acetyltransferase</fullName>
    </submittedName>
</protein>
<proteinExistence type="predicted"/>
<reference evidence="2" key="1">
    <citation type="submission" date="2020-07" db="EMBL/GenBank/DDBJ databases">
        <title>Huge and variable diversity of episymbiotic CPR bacteria and DPANN archaea in groundwater ecosystems.</title>
        <authorList>
            <person name="He C.Y."/>
            <person name="Keren R."/>
            <person name="Whittaker M."/>
            <person name="Farag I.F."/>
            <person name="Doudna J."/>
            <person name="Cate J.H.D."/>
            <person name="Banfield J.F."/>
        </authorList>
    </citation>
    <scope>NUCLEOTIDE SEQUENCE</scope>
    <source>
        <strain evidence="2">NC_groundwater_763_Ag_S-0.2um_68_21</strain>
    </source>
</reference>
<sequence length="395" mass="45568">MAIILELPEKKSRPSGPVSHDAKASEWKVETVTDYEALLWLQPAWDRLAEGLDASLPFLSHAWTRTWWESFGAGKELHVLLVKQGEELKAIVPLMLSWEKIHGMRVRRLGFLYNYHTPRCDFLTARDAKEACRPIWKYLKENMTLWDFLDFCQMPADSESLQAIRVLAYDDGFCPEIRESRPSPYVRIGAWDDYHGGLSRKHRGNLKSSHNRLAGLGRVRFEEISAEGEIGQALHDGFQLEAASWKGKNGTAITSDEATRRFYMGFAARAARRGWLRLHFLASNQRRIAFDYSIRYGNKQYGLKLGYDPAYSAYSPGHLLCLYTLKEAFERGLSEFDFAGVDDKWKLRWTRLSRPHSWLYVFSKSLRGRMLHQIKFRILSCLRGRCRRPAAPAGT</sequence>
<organism evidence="2 3">
    <name type="scientific">Tectimicrobiota bacterium</name>
    <dbReference type="NCBI Taxonomy" id="2528274"/>
    <lineage>
        <taxon>Bacteria</taxon>
        <taxon>Pseudomonadati</taxon>
        <taxon>Nitrospinota/Tectimicrobiota group</taxon>
        <taxon>Candidatus Tectimicrobiota</taxon>
    </lineage>
</organism>
<dbReference type="Gene3D" id="3.40.630.30">
    <property type="match status" value="1"/>
</dbReference>
<gene>
    <name evidence="2" type="ORF">HYZ11_17945</name>
</gene>
<name>A0A932I177_UNCTE</name>
<dbReference type="Pfam" id="PF13480">
    <property type="entry name" value="Acetyltransf_6"/>
    <property type="match status" value="1"/>
</dbReference>
<evidence type="ECO:0000259" key="1">
    <source>
        <dbReference type="Pfam" id="PF13480"/>
    </source>
</evidence>
<evidence type="ECO:0000313" key="3">
    <source>
        <dbReference type="Proteomes" id="UP000782312"/>
    </source>
</evidence>
<dbReference type="InterPro" id="IPR038740">
    <property type="entry name" value="BioF2-like_GNAT_dom"/>
</dbReference>
<dbReference type="AlphaFoldDB" id="A0A932I177"/>
<comment type="caution">
    <text evidence="2">The sequence shown here is derived from an EMBL/GenBank/DDBJ whole genome shotgun (WGS) entry which is preliminary data.</text>
</comment>
<evidence type="ECO:0000313" key="2">
    <source>
        <dbReference type="EMBL" id="MBI3129495.1"/>
    </source>
</evidence>